<keyword evidence="2" id="KW-1133">Transmembrane helix</keyword>
<keyword evidence="1" id="KW-0547">Nucleotide-binding</keyword>
<dbReference type="RefSeq" id="WP_058441845.1">
    <property type="nucleotide sequence ID" value="NZ_CAAAHU010000002.1"/>
</dbReference>
<dbReference type="InterPro" id="IPR001806">
    <property type="entry name" value="Small_GTPase"/>
</dbReference>
<comment type="caution">
    <text evidence="3">The sequence shown here is derived from an EMBL/GenBank/DDBJ whole genome shotgun (WGS) entry which is preliminary data.</text>
</comment>
<dbReference type="PATRIC" id="fig|29422.6.peg.1958"/>
<dbReference type="PRINTS" id="PR00449">
    <property type="entry name" value="RASTRNSFRMNG"/>
</dbReference>
<dbReference type="InterPro" id="IPR027417">
    <property type="entry name" value="P-loop_NTPase"/>
</dbReference>
<sequence length="345" mass="37877">MRDLKIVMMGEAGSGKTQLAMRLAQRRVNGQPKQTVGVGLLTYKFKEAQTYLRIWDPSGRKNHFVNMRKDSYQNKELALYCVDLSQAVTEETLQSIKEEINIFRGVNAEAPIILVGTKADLCQEDAATKLEAIEKELEKVGITFQNTIVTSAKNTHGADDLLTLLIPELKREVNQSTERQESVFEEAKEKLLLELANLPQEKLEAITKKITHLEKALGKASQVRQIDRALSKFEQECQVILEGEHPNIINAIFTFSAAVLVTFLAGVIGFGVGYVAGLWSGPGAFISGLVAGEMAAVTTVSVCGSLGLLTGGLTAWGLFKTSKEMAAMNEFTQTIREDIAENLQI</sequence>
<evidence type="ECO:0000313" key="4">
    <source>
        <dbReference type="Proteomes" id="UP000054742"/>
    </source>
</evidence>
<dbReference type="Proteomes" id="UP000054742">
    <property type="component" value="Unassembled WGS sequence"/>
</dbReference>
<feature type="transmembrane region" description="Helical" evidence="2">
    <location>
        <begin position="295"/>
        <end position="319"/>
    </location>
</feature>
<dbReference type="GO" id="GO:0005525">
    <property type="term" value="F:GTP binding"/>
    <property type="evidence" value="ECO:0007669"/>
    <property type="project" value="InterPro"/>
</dbReference>
<dbReference type="SUPFAM" id="SSF52540">
    <property type="entry name" value="P-loop containing nucleoside triphosphate hydrolases"/>
    <property type="match status" value="1"/>
</dbReference>
<name>A0A0W0SD17_9GAMM</name>
<dbReference type="Gene3D" id="3.40.50.300">
    <property type="entry name" value="P-loop containing nucleotide triphosphate hydrolases"/>
    <property type="match status" value="1"/>
</dbReference>
<keyword evidence="4" id="KW-1185">Reference proteome</keyword>
<organism evidence="3 4">
    <name type="scientific">Legionella brunensis</name>
    <dbReference type="NCBI Taxonomy" id="29422"/>
    <lineage>
        <taxon>Bacteria</taxon>
        <taxon>Pseudomonadati</taxon>
        <taxon>Pseudomonadota</taxon>
        <taxon>Gammaproteobacteria</taxon>
        <taxon>Legionellales</taxon>
        <taxon>Legionellaceae</taxon>
        <taxon>Legionella</taxon>
    </lineage>
</organism>
<accession>A0A0W0SD17</accession>
<proteinExistence type="predicted"/>
<gene>
    <name evidence="3" type="ORF">Lbru_1838</name>
</gene>
<dbReference type="AlphaFoldDB" id="A0A0W0SD17"/>
<dbReference type="InterPro" id="IPR005225">
    <property type="entry name" value="Small_GTP-bd"/>
</dbReference>
<evidence type="ECO:0000256" key="2">
    <source>
        <dbReference type="SAM" id="Phobius"/>
    </source>
</evidence>
<dbReference type="OrthoDB" id="5639734at2"/>
<dbReference type="STRING" id="29422.Lbru_1838"/>
<protein>
    <submittedName>
        <fullName evidence="3">Rho GTPase (Miro-like)</fullName>
    </submittedName>
</protein>
<dbReference type="EMBL" id="LNXV01000029">
    <property type="protein sequence ID" value="KTC81318.1"/>
    <property type="molecule type" value="Genomic_DNA"/>
</dbReference>
<evidence type="ECO:0000256" key="1">
    <source>
        <dbReference type="ARBA" id="ARBA00022741"/>
    </source>
</evidence>
<dbReference type="SMART" id="SM00173">
    <property type="entry name" value="RAS"/>
    <property type="match status" value="1"/>
</dbReference>
<dbReference type="GO" id="GO:0003924">
    <property type="term" value="F:GTPase activity"/>
    <property type="evidence" value="ECO:0007669"/>
    <property type="project" value="InterPro"/>
</dbReference>
<keyword evidence="2" id="KW-0472">Membrane</keyword>
<dbReference type="Pfam" id="PF00071">
    <property type="entry name" value="Ras"/>
    <property type="match status" value="1"/>
</dbReference>
<dbReference type="PROSITE" id="PS51421">
    <property type="entry name" value="RAS"/>
    <property type="match status" value="1"/>
</dbReference>
<dbReference type="PROSITE" id="PS51419">
    <property type="entry name" value="RAB"/>
    <property type="match status" value="1"/>
</dbReference>
<dbReference type="NCBIfam" id="TIGR00231">
    <property type="entry name" value="small_GTP"/>
    <property type="match status" value="1"/>
</dbReference>
<evidence type="ECO:0000313" key="3">
    <source>
        <dbReference type="EMBL" id="KTC81318.1"/>
    </source>
</evidence>
<dbReference type="PANTHER" id="PTHR47978">
    <property type="match status" value="1"/>
</dbReference>
<keyword evidence="2" id="KW-0812">Transmembrane</keyword>
<dbReference type="SMART" id="SM00175">
    <property type="entry name" value="RAB"/>
    <property type="match status" value="1"/>
</dbReference>
<reference evidence="3 4" key="1">
    <citation type="submission" date="2015-11" db="EMBL/GenBank/DDBJ databases">
        <title>Genomic analysis of 38 Legionella species identifies large and diverse effector repertoires.</title>
        <authorList>
            <person name="Burstein D."/>
            <person name="Amaro F."/>
            <person name="Zusman T."/>
            <person name="Lifshitz Z."/>
            <person name="Cohen O."/>
            <person name="Gilbert J.A."/>
            <person name="Pupko T."/>
            <person name="Shuman H.A."/>
            <person name="Segal G."/>
        </authorList>
    </citation>
    <scope>NUCLEOTIDE SEQUENCE [LARGE SCALE GENOMIC DNA]</scope>
    <source>
        <strain evidence="3 4">ATCC 43878</strain>
    </source>
</reference>
<feature type="transmembrane region" description="Helical" evidence="2">
    <location>
        <begin position="248"/>
        <end position="275"/>
    </location>
</feature>